<keyword evidence="4" id="KW-1185">Reference proteome</keyword>
<protein>
    <recommendedName>
        <fullName evidence="5">DUF805 domain-containing protein</fullName>
    </recommendedName>
</protein>
<keyword evidence="2" id="KW-0812">Transmembrane</keyword>
<comment type="caution">
    <text evidence="3">The sequence shown here is derived from an EMBL/GenBank/DDBJ whole genome shotgun (WGS) entry which is preliminary data.</text>
</comment>
<feature type="compositionally biased region" description="Low complexity" evidence="1">
    <location>
        <begin position="153"/>
        <end position="167"/>
    </location>
</feature>
<evidence type="ECO:0008006" key="5">
    <source>
        <dbReference type="Google" id="ProtNLM"/>
    </source>
</evidence>
<evidence type="ECO:0000256" key="2">
    <source>
        <dbReference type="SAM" id="Phobius"/>
    </source>
</evidence>
<keyword evidence="2" id="KW-1133">Transmembrane helix</keyword>
<proteinExistence type="predicted"/>
<accession>A0ABT5IDL4</accession>
<feature type="transmembrane region" description="Helical" evidence="2">
    <location>
        <begin position="33"/>
        <end position="50"/>
    </location>
</feature>
<feature type="region of interest" description="Disordered" evidence="1">
    <location>
        <begin position="122"/>
        <end position="178"/>
    </location>
</feature>
<reference evidence="3 4" key="1">
    <citation type="submission" date="2023-01" db="EMBL/GenBank/DDBJ databases">
        <title>Novel species of the genus Asticcacaulis isolated from rivers.</title>
        <authorList>
            <person name="Lu H."/>
        </authorList>
    </citation>
    <scope>NUCLEOTIDE SEQUENCE [LARGE SCALE GENOMIC DNA]</scope>
    <source>
        <strain evidence="3 4">DXS10W</strain>
    </source>
</reference>
<name>A0ABT5IDL4_9CAUL</name>
<dbReference type="Proteomes" id="UP001216595">
    <property type="component" value="Unassembled WGS sequence"/>
</dbReference>
<feature type="compositionally biased region" description="Gly residues" evidence="1">
    <location>
        <begin position="168"/>
        <end position="178"/>
    </location>
</feature>
<feature type="transmembrane region" description="Helical" evidence="2">
    <location>
        <begin position="92"/>
        <end position="114"/>
    </location>
</feature>
<keyword evidence="2" id="KW-0472">Membrane</keyword>
<evidence type="ECO:0000256" key="1">
    <source>
        <dbReference type="SAM" id="MobiDB-lite"/>
    </source>
</evidence>
<dbReference type="EMBL" id="JAQQKW010000003">
    <property type="protein sequence ID" value="MDC7693940.1"/>
    <property type="molecule type" value="Genomic_DNA"/>
</dbReference>
<sequence>MRRPAFALILLALAALLCAPDIARRFMDIDAPWLGWLQVALMAAGVILAARARLCDAGKPEGWLWQALLIVTPIYALFASPVAGLLPIPSQLSTLALIGANGIVFGGLILLGLLPSGSGDKTAKPRHATGYGEVDSGVSPFLATSPSHKSGHTSDSSGSDAHSSADSGDGGGDGGGGD</sequence>
<feature type="transmembrane region" description="Helical" evidence="2">
    <location>
        <begin position="62"/>
        <end position="86"/>
    </location>
</feature>
<dbReference type="RefSeq" id="WP_272740665.1">
    <property type="nucleotide sequence ID" value="NZ_JAQQKW010000003.1"/>
</dbReference>
<gene>
    <name evidence="3" type="ORF">PQU94_06545</name>
</gene>
<evidence type="ECO:0000313" key="4">
    <source>
        <dbReference type="Proteomes" id="UP001216595"/>
    </source>
</evidence>
<evidence type="ECO:0000313" key="3">
    <source>
        <dbReference type="EMBL" id="MDC7693940.1"/>
    </source>
</evidence>
<organism evidence="3 4">
    <name type="scientific">Asticcacaulis currens</name>
    <dbReference type="NCBI Taxonomy" id="2984210"/>
    <lineage>
        <taxon>Bacteria</taxon>
        <taxon>Pseudomonadati</taxon>
        <taxon>Pseudomonadota</taxon>
        <taxon>Alphaproteobacteria</taxon>
        <taxon>Caulobacterales</taxon>
        <taxon>Caulobacteraceae</taxon>
        <taxon>Asticcacaulis</taxon>
    </lineage>
</organism>